<evidence type="ECO:0000313" key="1">
    <source>
        <dbReference type="Proteomes" id="UP000095283"/>
    </source>
</evidence>
<reference evidence="2" key="1">
    <citation type="submission" date="2016-11" db="UniProtKB">
        <authorList>
            <consortium name="WormBaseParasite"/>
        </authorList>
    </citation>
    <scope>IDENTIFICATION</scope>
</reference>
<dbReference type="Proteomes" id="UP000095283">
    <property type="component" value="Unplaced"/>
</dbReference>
<organism evidence="1 2">
    <name type="scientific">Heterorhabditis bacteriophora</name>
    <name type="common">Entomopathogenic nematode worm</name>
    <dbReference type="NCBI Taxonomy" id="37862"/>
    <lineage>
        <taxon>Eukaryota</taxon>
        <taxon>Metazoa</taxon>
        <taxon>Ecdysozoa</taxon>
        <taxon>Nematoda</taxon>
        <taxon>Chromadorea</taxon>
        <taxon>Rhabditida</taxon>
        <taxon>Rhabditina</taxon>
        <taxon>Rhabditomorpha</taxon>
        <taxon>Strongyloidea</taxon>
        <taxon>Heterorhabditidae</taxon>
        <taxon>Heterorhabditis</taxon>
    </lineage>
</organism>
<dbReference type="WBParaSite" id="Hba_11217">
    <property type="protein sequence ID" value="Hba_11217"/>
    <property type="gene ID" value="Hba_11217"/>
</dbReference>
<name>A0A1I7X188_HETBA</name>
<proteinExistence type="predicted"/>
<accession>A0A1I7X188</accession>
<evidence type="ECO:0000313" key="2">
    <source>
        <dbReference type="WBParaSite" id="Hba_11217"/>
    </source>
</evidence>
<keyword evidence="1" id="KW-1185">Reference proteome</keyword>
<protein>
    <submittedName>
        <fullName evidence="2">Uncharacterized protein</fullName>
    </submittedName>
</protein>
<sequence length="75" mass="8726">MHIIYIYTLQISALFNEEGMLAEQRFQRIRLARLEYCVSMTIMCARKSLCDADSCHLEPAVNWTVHSQADKEFNA</sequence>
<dbReference type="AlphaFoldDB" id="A0A1I7X188"/>